<evidence type="ECO:0000256" key="1">
    <source>
        <dbReference type="SAM" id="Phobius"/>
    </source>
</evidence>
<name>R8CIC8_BACCE</name>
<dbReference type="HOGENOM" id="CLU_2969482_0_0_9"/>
<reference evidence="2 3" key="1">
    <citation type="submission" date="2012-12" db="EMBL/GenBank/DDBJ databases">
        <title>The Genome Sequence of Bacillus cereus HuA3-9.</title>
        <authorList>
            <consortium name="The Broad Institute Genome Sequencing Platform"/>
            <consortium name="The Broad Institute Genome Sequencing Center for Infectious Disease"/>
            <person name="Feldgarden M."/>
            <person name="Van der Auwera G.A."/>
            <person name="Mahillon J."/>
            <person name="Duprez V."/>
            <person name="Timmery S."/>
            <person name="Mattelet C."/>
            <person name="Dierick K."/>
            <person name="Sun M."/>
            <person name="Yu Z."/>
            <person name="Zhu L."/>
            <person name="Hu X."/>
            <person name="Shank E.B."/>
            <person name="Swiecicka I."/>
            <person name="Hansen B.M."/>
            <person name="Andrup L."/>
            <person name="Walker B."/>
            <person name="Young S.K."/>
            <person name="Zeng Q."/>
            <person name="Gargeya S."/>
            <person name="Fitzgerald M."/>
            <person name="Haas B."/>
            <person name="Abouelleil A."/>
            <person name="Alvarado L."/>
            <person name="Arachchi H.M."/>
            <person name="Berlin A.M."/>
            <person name="Chapman S.B."/>
            <person name="Dewar J."/>
            <person name="Goldberg J."/>
            <person name="Griggs A."/>
            <person name="Gujja S."/>
            <person name="Hansen M."/>
            <person name="Howarth C."/>
            <person name="Imamovic A."/>
            <person name="Larimer J."/>
            <person name="McCowan C."/>
            <person name="Murphy C."/>
            <person name="Neiman D."/>
            <person name="Pearson M."/>
            <person name="Priest M."/>
            <person name="Roberts A."/>
            <person name="Saif S."/>
            <person name="Shea T."/>
            <person name="Sisk P."/>
            <person name="Sykes S."/>
            <person name="Wortman J."/>
            <person name="Nusbaum C."/>
            <person name="Birren B."/>
        </authorList>
    </citation>
    <scope>NUCLEOTIDE SEQUENCE [LARGE SCALE GENOMIC DNA]</scope>
    <source>
        <strain evidence="2 3">HuA3-9</strain>
    </source>
</reference>
<sequence length="58" mass="6969">MWFKEENEMILDNNVVVKESEVPREINLDGVPIEILIWVFLSIIACLIIMVRTRRRKR</sequence>
<organism evidence="2 3">
    <name type="scientific">Bacillus cereus HuA3-9</name>
    <dbReference type="NCBI Taxonomy" id="1053205"/>
    <lineage>
        <taxon>Bacteria</taxon>
        <taxon>Bacillati</taxon>
        <taxon>Bacillota</taxon>
        <taxon>Bacilli</taxon>
        <taxon>Bacillales</taxon>
        <taxon>Bacillaceae</taxon>
        <taxon>Bacillus</taxon>
        <taxon>Bacillus cereus group</taxon>
    </lineage>
</organism>
<dbReference type="RefSeq" id="WP_016094791.1">
    <property type="nucleotide sequence ID" value="NZ_KB976126.1"/>
</dbReference>
<feature type="transmembrane region" description="Helical" evidence="1">
    <location>
        <begin position="35"/>
        <end position="53"/>
    </location>
</feature>
<keyword evidence="1" id="KW-0812">Transmembrane</keyword>
<dbReference type="Proteomes" id="UP000014003">
    <property type="component" value="Unassembled WGS sequence"/>
</dbReference>
<keyword evidence="1" id="KW-1133">Transmembrane helix</keyword>
<comment type="caution">
    <text evidence="2">The sequence shown here is derived from an EMBL/GenBank/DDBJ whole genome shotgun (WGS) entry which is preliminary data.</text>
</comment>
<proteinExistence type="predicted"/>
<keyword evidence="1" id="KW-0472">Membrane</keyword>
<evidence type="ECO:0000313" key="3">
    <source>
        <dbReference type="Proteomes" id="UP000014003"/>
    </source>
</evidence>
<protein>
    <submittedName>
        <fullName evidence="2">Uncharacterized protein</fullName>
    </submittedName>
</protein>
<accession>R8CIC8</accession>
<evidence type="ECO:0000313" key="2">
    <source>
        <dbReference type="EMBL" id="EOO11295.1"/>
    </source>
</evidence>
<dbReference type="AlphaFoldDB" id="R8CIC8"/>
<dbReference type="EMBL" id="AHDZ01000070">
    <property type="protein sequence ID" value="EOO11295.1"/>
    <property type="molecule type" value="Genomic_DNA"/>
</dbReference>
<gene>
    <name evidence="2" type="ORF">IGA_05558</name>
</gene>